<reference evidence="1" key="1">
    <citation type="submission" date="2021-06" db="EMBL/GenBank/DDBJ databases">
        <authorList>
            <person name="Kallberg Y."/>
            <person name="Tangrot J."/>
            <person name="Rosling A."/>
        </authorList>
    </citation>
    <scope>NUCLEOTIDE SEQUENCE</scope>
    <source>
        <strain evidence="1">AU212A</strain>
    </source>
</reference>
<keyword evidence="2" id="KW-1185">Reference proteome</keyword>
<dbReference type="EMBL" id="CAJVPM010001193">
    <property type="protein sequence ID" value="CAG8461648.1"/>
    <property type="molecule type" value="Genomic_DNA"/>
</dbReference>
<evidence type="ECO:0000313" key="2">
    <source>
        <dbReference type="Proteomes" id="UP000789860"/>
    </source>
</evidence>
<evidence type="ECO:0000313" key="1">
    <source>
        <dbReference type="EMBL" id="CAG8461648.1"/>
    </source>
</evidence>
<dbReference type="Proteomes" id="UP000789860">
    <property type="component" value="Unassembled WGS sequence"/>
</dbReference>
<name>A0ACA9KBP1_9GLOM</name>
<accession>A0ACA9KBP1</accession>
<organism evidence="1 2">
    <name type="scientific">Scutellospora calospora</name>
    <dbReference type="NCBI Taxonomy" id="85575"/>
    <lineage>
        <taxon>Eukaryota</taxon>
        <taxon>Fungi</taxon>
        <taxon>Fungi incertae sedis</taxon>
        <taxon>Mucoromycota</taxon>
        <taxon>Glomeromycotina</taxon>
        <taxon>Glomeromycetes</taxon>
        <taxon>Diversisporales</taxon>
        <taxon>Gigasporaceae</taxon>
        <taxon>Scutellospora</taxon>
    </lineage>
</organism>
<sequence>MKPNETIITDDISNYNLKKLTEIERYVCSDNIEYSVQASIKNVSKENNDNETLAYQINVDLENYDSDTLATTNSKVIKKEIKSNCTLCELVDHIDQCLNAETQWNKFHQYKNSIMFATTSTTDNDLFSIVTKNIDKYLTEAVSSIIKDEITQCLFLTANIIELTLDEFNSEQEVEEEISCRFLEDNYDACKITLNAIIDEVRRENIKEI</sequence>
<proteinExistence type="predicted"/>
<gene>
    <name evidence="1" type="ORF">SCALOS_LOCUS1642</name>
</gene>
<protein>
    <submittedName>
        <fullName evidence="1">10225_t:CDS:1</fullName>
    </submittedName>
</protein>
<comment type="caution">
    <text evidence="1">The sequence shown here is derived from an EMBL/GenBank/DDBJ whole genome shotgun (WGS) entry which is preliminary data.</text>
</comment>